<accession>A0A7D9E7M1</accession>
<evidence type="ECO:0000313" key="2">
    <source>
        <dbReference type="Proteomes" id="UP001152795"/>
    </source>
</evidence>
<reference evidence="1" key="1">
    <citation type="submission" date="2020-04" db="EMBL/GenBank/DDBJ databases">
        <authorList>
            <person name="Alioto T."/>
            <person name="Alioto T."/>
            <person name="Gomez Garrido J."/>
        </authorList>
    </citation>
    <scope>NUCLEOTIDE SEQUENCE</scope>
    <source>
        <strain evidence="1">A484AB</strain>
    </source>
</reference>
<dbReference type="Proteomes" id="UP001152795">
    <property type="component" value="Unassembled WGS sequence"/>
</dbReference>
<gene>
    <name evidence="1" type="ORF">PACLA_8A067055</name>
</gene>
<evidence type="ECO:0000313" key="1">
    <source>
        <dbReference type="EMBL" id="CAB4003770.1"/>
    </source>
</evidence>
<sequence>MTFEHASKLQNCFGGQIAIEYLDGSDSSIALNIVKPLFPKKIEFATKNRSISMASQKAAGFVRVSRYWEQMTMSTRALISLASQAKFENRKVQAPRVNNSLFGANDGYSLGTYFNLTHFNQVLIFGDYATLVGGKDYEAECSLADASHVALYFLYEGNKEKTKQMLQLNERLVGQNARSSETTPKKTRRQTFFASTLVSSLNGTS</sequence>
<dbReference type="AlphaFoldDB" id="A0A7D9E7M1"/>
<dbReference type="EMBL" id="CACRXK020004722">
    <property type="protein sequence ID" value="CAB4003770.1"/>
    <property type="molecule type" value="Genomic_DNA"/>
</dbReference>
<keyword evidence="2" id="KW-1185">Reference proteome</keyword>
<proteinExistence type="predicted"/>
<comment type="caution">
    <text evidence="1">The sequence shown here is derived from an EMBL/GenBank/DDBJ whole genome shotgun (WGS) entry which is preliminary data.</text>
</comment>
<protein>
    <submittedName>
        <fullName evidence="1">Uncharacterized protein</fullName>
    </submittedName>
</protein>
<organism evidence="1 2">
    <name type="scientific">Paramuricea clavata</name>
    <name type="common">Red gorgonian</name>
    <name type="synonym">Violescent sea-whip</name>
    <dbReference type="NCBI Taxonomy" id="317549"/>
    <lineage>
        <taxon>Eukaryota</taxon>
        <taxon>Metazoa</taxon>
        <taxon>Cnidaria</taxon>
        <taxon>Anthozoa</taxon>
        <taxon>Octocorallia</taxon>
        <taxon>Malacalcyonacea</taxon>
        <taxon>Plexauridae</taxon>
        <taxon>Paramuricea</taxon>
    </lineage>
</organism>
<name>A0A7D9E7M1_PARCT</name>